<dbReference type="RefSeq" id="XP_056794885.1">
    <property type="nucleotide sequence ID" value="XM_056930592.1"/>
</dbReference>
<name>A0A9W9XMR3_9EURO</name>
<accession>A0A9W9XMR3</accession>
<evidence type="ECO:0000256" key="1">
    <source>
        <dbReference type="SAM" id="MobiDB-lite"/>
    </source>
</evidence>
<sequence length="139" mass="15537">MWHGKRAEVEEIGRLLRGWDVETSRCREDLTPPRTGVSAHTRRQPGPSARQQECCGLDGKAAVCQQKKRQIKLVVYVKDVTRRAKRLRVDRRVGPAPRKGVNSTRPDDQSIAKGDQSGRPGDARLVRKNSRGDTAKSGQ</sequence>
<dbReference type="GeneID" id="81620841"/>
<feature type="region of interest" description="Disordered" evidence="1">
    <location>
        <begin position="85"/>
        <end position="139"/>
    </location>
</feature>
<keyword evidence="3" id="KW-1185">Reference proteome</keyword>
<feature type="region of interest" description="Disordered" evidence="1">
    <location>
        <begin position="26"/>
        <end position="54"/>
    </location>
</feature>
<evidence type="ECO:0000313" key="3">
    <source>
        <dbReference type="Proteomes" id="UP001148312"/>
    </source>
</evidence>
<feature type="compositionally biased region" description="Basic and acidic residues" evidence="1">
    <location>
        <begin position="121"/>
        <end position="139"/>
    </location>
</feature>
<gene>
    <name evidence="2" type="ORF">N7539_000988</name>
</gene>
<comment type="caution">
    <text evidence="2">The sequence shown here is derived from an EMBL/GenBank/DDBJ whole genome shotgun (WGS) entry which is preliminary data.</text>
</comment>
<protein>
    <submittedName>
        <fullName evidence="2">Uncharacterized protein</fullName>
    </submittedName>
</protein>
<dbReference type="Proteomes" id="UP001148312">
    <property type="component" value="Unassembled WGS sequence"/>
</dbReference>
<evidence type="ECO:0000313" key="2">
    <source>
        <dbReference type="EMBL" id="KAJ5495872.1"/>
    </source>
</evidence>
<dbReference type="EMBL" id="JAPWDQ010000001">
    <property type="protein sequence ID" value="KAJ5495872.1"/>
    <property type="molecule type" value="Genomic_DNA"/>
</dbReference>
<dbReference type="AlphaFoldDB" id="A0A9W9XMR3"/>
<reference evidence="2" key="1">
    <citation type="submission" date="2022-12" db="EMBL/GenBank/DDBJ databases">
        <authorList>
            <person name="Petersen C."/>
        </authorList>
    </citation>
    <scope>NUCLEOTIDE SEQUENCE</scope>
    <source>
        <strain evidence="2">IBT 30728</strain>
    </source>
</reference>
<proteinExistence type="predicted"/>
<organism evidence="2 3">
    <name type="scientific">Penicillium diatomitis</name>
    <dbReference type="NCBI Taxonomy" id="2819901"/>
    <lineage>
        <taxon>Eukaryota</taxon>
        <taxon>Fungi</taxon>
        <taxon>Dikarya</taxon>
        <taxon>Ascomycota</taxon>
        <taxon>Pezizomycotina</taxon>
        <taxon>Eurotiomycetes</taxon>
        <taxon>Eurotiomycetidae</taxon>
        <taxon>Eurotiales</taxon>
        <taxon>Aspergillaceae</taxon>
        <taxon>Penicillium</taxon>
    </lineage>
</organism>
<reference evidence="2" key="2">
    <citation type="journal article" date="2023" name="IMA Fungus">
        <title>Comparative genomic study of the Penicillium genus elucidates a diverse pangenome and 15 lateral gene transfer events.</title>
        <authorList>
            <person name="Petersen C."/>
            <person name="Sorensen T."/>
            <person name="Nielsen M.R."/>
            <person name="Sondergaard T.E."/>
            <person name="Sorensen J.L."/>
            <person name="Fitzpatrick D.A."/>
            <person name="Frisvad J.C."/>
            <person name="Nielsen K.L."/>
        </authorList>
    </citation>
    <scope>NUCLEOTIDE SEQUENCE</scope>
    <source>
        <strain evidence="2">IBT 30728</strain>
    </source>
</reference>